<feature type="region of interest" description="Disordered" evidence="8">
    <location>
        <begin position="1"/>
        <end position="77"/>
    </location>
</feature>
<keyword evidence="9" id="KW-0472">Membrane</keyword>
<evidence type="ECO:0000256" key="3">
    <source>
        <dbReference type="ARBA" id="ARBA00022679"/>
    </source>
</evidence>
<dbReference type="EMBL" id="JAODUO010000802">
    <property type="protein sequence ID" value="KAK2174435.1"/>
    <property type="molecule type" value="Genomic_DNA"/>
</dbReference>
<keyword evidence="13" id="KW-1185">Reference proteome</keyword>
<keyword evidence="4" id="KW-0012">Acyltransferase</keyword>
<dbReference type="Pfam" id="PF06974">
    <property type="entry name" value="WS_DGAT_C"/>
    <property type="match status" value="1"/>
</dbReference>
<accession>A0AAD9KPF8</accession>
<evidence type="ECO:0008006" key="14">
    <source>
        <dbReference type="Google" id="ProtNLM"/>
    </source>
</evidence>
<comment type="similarity">
    <text evidence="5">In the N-terminal section; belongs to the long-chain O-acyltransferase family.</text>
</comment>
<comment type="caution">
    <text evidence="12">The sequence shown here is derived from an EMBL/GenBank/DDBJ whole genome shotgun (WGS) entry which is preliminary data.</text>
</comment>
<dbReference type="InterPro" id="IPR004255">
    <property type="entry name" value="O-acyltransferase_WSD1_N"/>
</dbReference>
<dbReference type="Pfam" id="PF03007">
    <property type="entry name" value="WS_DGAT_cat"/>
    <property type="match status" value="1"/>
</dbReference>
<organism evidence="12 13">
    <name type="scientific">Ridgeia piscesae</name>
    <name type="common">Tubeworm</name>
    <dbReference type="NCBI Taxonomy" id="27915"/>
    <lineage>
        <taxon>Eukaryota</taxon>
        <taxon>Metazoa</taxon>
        <taxon>Spiralia</taxon>
        <taxon>Lophotrochozoa</taxon>
        <taxon>Annelida</taxon>
        <taxon>Polychaeta</taxon>
        <taxon>Sedentaria</taxon>
        <taxon>Canalipalpata</taxon>
        <taxon>Sabellida</taxon>
        <taxon>Siboglinidae</taxon>
        <taxon>Ridgeia</taxon>
    </lineage>
</organism>
<feature type="region of interest" description="Disordered" evidence="8">
    <location>
        <begin position="627"/>
        <end position="653"/>
    </location>
</feature>
<evidence type="ECO:0000256" key="1">
    <source>
        <dbReference type="ARBA" id="ARBA00004771"/>
    </source>
</evidence>
<dbReference type="PANTHER" id="PTHR31650">
    <property type="entry name" value="O-ACYLTRANSFERASE (WSD1-LIKE) FAMILY PROTEIN"/>
    <property type="match status" value="1"/>
</dbReference>
<protein>
    <recommendedName>
        <fullName evidence="14">Diacylglycerol O-acyltransferase</fullName>
    </recommendedName>
</protein>
<dbReference type="InterPro" id="IPR009721">
    <property type="entry name" value="O-acyltransferase_WSD1_C"/>
</dbReference>
<evidence type="ECO:0000256" key="2">
    <source>
        <dbReference type="ARBA" id="ARBA00005189"/>
    </source>
</evidence>
<comment type="catalytic activity">
    <reaction evidence="6">
        <text>a long chain fatty alcohol + a fatty acyl-CoA = a long-chain alcohol wax ester + CoA</text>
        <dbReference type="Rhea" id="RHEA:38443"/>
        <dbReference type="ChEBI" id="CHEBI:17135"/>
        <dbReference type="ChEBI" id="CHEBI:57287"/>
        <dbReference type="ChEBI" id="CHEBI:77636"/>
        <dbReference type="ChEBI" id="CHEBI:235323"/>
        <dbReference type="EC" id="2.3.1.75"/>
    </reaction>
</comment>
<feature type="domain" description="O-acyltransferase WSD1 C-terminal" evidence="11">
    <location>
        <begin position="430"/>
        <end position="573"/>
    </location>
</feature>
<keyword evidence="3" id="KW-0808">Transferase</keyword>
<feature type="transmembrane region" description="Helical" evidence="9">
    <location>
        <begin position="99"/>
        <end position="132"/>
    </location>
</feature>
<feature type="domain" description="O-acyltransferase WSD1-like N-terminal" evidence="10">
    <location>
        <begin position="209"/>
        <end position="311"/>
    </location>
</feature>
<dbReference type="AlphaFoldDB" id="A0AAD9KPF8"/>
<dbReference type="GO" id="GO:0019432">
    <property type="term" value="P:triglyceride biosynthetic process"/>
    <property type="evidence" value="ECO:0007669"/>
    <property type="project" value="TreeGrafter"/>
</dbReference>
<proteinExistence type="inferred from homology"/>
<dbReference type="PANTHER" id="PTHR31650:SF1">
    <property type="entry name" value="WAX ESTER SYNTHASE_DIACYLGLYCEROL ACYLTRANSFERASE 4-RELATED"/>
    <property type="match status" value="1"/>
</dbReference>
<comment type="pathway">
    <text evidence="2">Lipid metabolism.</text>
</comment>
<feature type="compositionally biased region" description="Polar residues" evidence="8">
    <location>
        <begin position="1"/>
        <end position="13"/>
    </location>
</feature>
<gene>
    <name evidence="12" type="ORF">NP493_803g01030</name>
</gene>
<comment type="catalytic activity">
    <reaction evidence="7">
        <text>an acyl-CoA + a 1,2-diacyl-sn-glycerol = a triacyl-sn-glycerol + CoA</text>
        <dbReference type="Rhea" id="RHEA:10868"/>
        <dbReference type="ChEBI" id="CHEBI:17815"/>
        <dbReference type="ChEBI" id="CHEBI:57287"/>
        <dbReference type="ChEBI" id="CHEBI:58342"/>
        <dbReference type="ChEBI" id="CHEBI:64615"/>
        <dbReference type="EC" id="2.3.1.20"/>
    </reaction>
</comment>
<evidence type="ECO:0000256" key="6">
    <source>
        <dbReference type="ARBA" id="ARBA00047604"/>
    </source>
</evidence>
<reference evidence="12" key="1">
    <citation type="journal article" date="2023" name="Mol. Biol. Evol.">
        <title>Third-Generation Sequencing Reveals the Adaptive Role of the Epigenome in Three Deep-Sea Polychaetes.</title>
        <authorList>
            <person name="Perez M."/>
            <person name="Aroh O."/>
            <person name="Sun Y."/>
            <person name="Lan Y."/>
            <person name="Juniper S.K."/>
            <person name="Young C.R."/>
            <person name="Angers B."/>
            <person name="Qian P.Y."/>
        </authorList>
    </citation>
    <scope>NUCLEOTIDE SEQUENCE</scope>
    <source>
        <strain evidence="12">R07B-5</strain>
    </source>
</reference>
<keyword evidence="9" id="KW-1133">Transmembrane helix</keyword>
<evidence type="ECO:0000256" key="9">
    <source>
        <dbReference type="SAM" id="Phobius"/>
    </source>
</evidence>
<sequence>MVGSSSSHNGSVTTDDDAPEASPTTELPLSVLSDPLTCDHNGSPAMDGQSPEPKGDDITLNFTERTPDESASPCDGDDRAFDTMSAPYRRLLHPADKSLLFSFFASLFHRVAALVLFVPAIVFILVLLPIGFIGKRCSTCCGAGKSKCLRRTTLLTPTEEVWLHDTSFNQMLVQSLITLEHGLDFSHLCDLIYTRLICAESKSGKRLYPRFTQKLIKLNSGYAWVDHAEFCIINHILHMPKTMYAQSDVRDYIASMAVQELSRGKPLWEMHILTDFGEHKDMLILFRMHPCLSDGISVLKVLVQSITDNPSVCHMKPRFGHTSFAFNFLRSMLVGPSLFLNKWIFTKADYNLLHGPSLSGQKVVAWSKPFSLERAIQIKQVTRCKLNDVLLSVTAGSMRKYLQTSGIGNPYNMLASVPIDLRSDHATVTMGNKYALVNILLPTNTEGAIPRLWDIRQRMDKLKSSPDSVLLYINQWILSYMLPKCLFANIWACLLNKASCLVSSLPGPDKVLHVTSKQVKNIVYWMPSSTKVAVSVSFFTYAGQVQMAVIADKAVMPQPHILTDNFIVQMENLSELLAHRRVPGQHRAGRRTDVFINLHHSKALSHKEPSLKQIQNRLTKVQQELQDLNRRVHEEGEGEGEREREGEGEEIDRLKEEFTDLITTLRKRKIAEGQNVLSDEVQDDELQLSYRRRTFSTPSHQTVVSTVSLGRATSPVVVSHHTSPAHRRRHSQNALSSPAFLVSHPHSGATSGKWKKYHTFHCTNPQRGTTPTLTPNPTPNFIPTLHPIPALTLTPAPTLTPMAPEGNIPTPVCIPMVSVSTADMIDRVCEEEQMNEDTFK</sequence>
<keyword evidence="9" id="KW-0812">Transmembrane</keyword>
<dbReference type="GO" id="GO:0005886">
    <property type="term" value="C:plasma membrane"/>
    <property type="evidence" value="ECO:0007669"/>
    <property type="project" value="TreeGrafter"/>
</dbReference>
<evidence type="ECO:0000313" key="13">
    <source>
        <dbReference type="Proteomes" id="UP001209878"/>
    </source>
</evidence>
<evidence type="ECO:0000259" key="10">
    <source>
        <dbReference type="Pfam" id="PF03007"/>
    </source>
</evidence>
<dbReference type="GO" id="GO:0004144">
    <property type="term" value="F:diacylglycerol O-acyltransferase activity"/>
    <property type="evidence" value="ECO:0007669"/>
    <property type="project" value="UniProtKB-EC"/>
</dbReference>
<evidence type="ECO:0000256" key="4">
    <source>
        <dbReference type="ARBA" id="ARBA00023315"/>
    </source>
</evidence>
<evidence type="ECO:0000313" key="12">
    <source>
        <dbReference type="EMBL" id="KAK2174435.1"/>
    </source>
</evidence>
<evidence type="ECO:0000256" key="8">
    <source>
        <dbReference type="SAM" id="MobiDB-lite"/>
    </source>
</evidence>
<evidence type="ECO:0000256" key="7">
    <source>
        <dbReference type="ARBA" id="ARBA00048109"/>
    </source>
</evidence>
<evidence type="ECO:0000256" key="5">
    <source>
        <dbReference type="ARBA" id="ARBA00024360"/>
    </source>
</evidence>
<comment type="pathway">
    <text evidence="1">Glycerolipid metabolism; triacylglycerol biosynthesis.</text>
</comment>
<dbReference type="GO" id="GO:0047196">
    <property type="term" value="F:long-chain-alcohol O-fatty-acyltransferase activity"/>
    <property type="evidence" value="ECO:0007669"/>
    <property type="project" value="UniProtKB-EC"/>
</dbReference>
<dbReference type="InterPro" id="IPR045034">
    <property type="entry name" value="O-acyltransferase_WSD1-like"/>
</dbReference>
<name>A0AAD9KPF8_RIDPI</name>
<dbReference type="Proteomes" id="UP001209878">
    <property type="component" value="Unassembled WGS sequence"/>
</dbReference>
<evidence type="ECO:0000259" key="11">
    <source>
        <dbReference type="Pfam" id="PF06974"/>
    </source>
</evidence>